<sequence>MIRYLKNNEIDLKKYDACIQTALNSRIYAFSWYLNCVADNWDVLVLNDYEAVMPLPWRQKYFIKYIYPPAWTQQLGVFSKAEVHETLIAEFVNSIPKKFKKITIQFNSQNNVSFIKTEKRINYVLDLNKPYETLLKSFRKDRKYRLNQIKNKNFIVKNTTIDELILLGKLHYSYLKIEDKSYQNLKSLSELILTKGTGFLLGVYDVNNEFLGGSMFLKDHKRLTYLYSVATEMGKQNHVISLVLSHVLKEFSLSNYVLDFEGSMIKGIASFYKSFGAIPETYLQFNRFRL</sequence>
<evidence type="ECO:0000313" key="1">
    <source>
        <dbReference type="EMBL" id="SFS60344.1"/>
    </source>
</evidence>
<dbReference type="Gene3D" id="3.40.630.30">
    <property type="match status" value="1"/>
</dbReference>
<gene>
    <name evidence="1" type="ORF">SAMN04488006_2299</name>
</gene>
<proteinExistence type="predicted"/>
<name>A0A1I6R6Q7_9FLAO</name>
<dbReference type="InterPro" id="IPR016181">
    <property type="entry name" value="Acyl_CoA_acyltransferase"/>
</dbReference>
<dbReference type="Proteomes" id="UP000199312">
    <property type="component" value="Unassembled WGS sequence"/>
</dbReference>
<reference evidence="2" key="1">
    <citation type="submission" date="2016-10" db="EMBL/GenBank/DDBJ databases">
        <authorList>
            <person name="Varghese N."/>
            <person name="Submissions S."/>
        </authorList>
    </citation>
    <scope>NUCLEOTIDE SEQUENCE [LARGE SCALE GENOMIC DNA]</scope>
    <source>
        <strain evidence="2">DSM 24450</strain>
    </source>
</reference>
<dbReference type="SUPFAM" id="SSF55729">
    <property type="entry name" value="Acyl-CoA N-acyltransferases (Nat)"/>
    <property type="match status" value="1"/>
</dbReference>
<protein>
    <recommendedName>
        <fullName evidence="3">Acetyltransferase (GNAT) domain-containing protein</fullName>
    </recommendedName>
</protein>
<evidence type="ECO:0000313" key="2">
    <source>
        <dbReference type="Proteomes" id="UP000199312"/>
    </source>
</evidence>
<dbReference type="OrthoDB" id="1113003at2"/>
<evidence type="ECO:0008006" key="3">
    <source>
        <dbReference type="Google" id="ProtNLM"/>
    </source>
</evidence>
<dbReference type="AlphaFoldDB" id="A0A1I6R6Q7"/>
<dbReference type="STRING" id="593133.SAMN04488006_2299"/>
<dbReference type="RefSeq" id="WP_090226536.1">
    <property type="nucleotide sequence ID" value="NZ_FOZP01000005.1"/>
</dbReference>
<keyword evidence="2" id="KW-1185">Reference proteome</keyword>
<accession>A0A1I6R6Q7</accession>
<organism evidence="1 2">
    <name type="scientific">Lutibacter maritimus</name>
    <dbReference type="NCBI Taxonomy" id="593133"/>
    <lineage>
        <taxon>Bacteria</taxon>
        <taxon>Pseudomonadati</taxon>
        <taxon>Bacteroidota</taxon>
        <taxon>Flavobacteriia</taxon>
        <taxon>Flavobacteriales</taxon>
        <taxon>Flavobacteriaceae</taxon>
        <taxon>Lutibacter</taxon>
    </lineage>
</organism>
<dbReference type="EMBL" id="FOZP01000005">
    <property type="protein sequence ID" value="SFS60344.1"/>
    <property type="molecule type" value="Genomic_DNA"/>
</dbReference>